<evidence type="ECO:0000256" key="1">
    <source>
        <dbReference type="SAM" id="Phobius"/>
    </source>
</evidence>
<dbReference type="InterPro" id="IPR006680">
    <property type="entry name" value="Amidohydro-rel"/>
</dbReference>
<dbReference type="InterPro" id="IPR032466">
    <property type="entry name" value="Metal_Hydrolase"/>
</dbReference>
<evidence type="ECO:0000259" key="2">
    <source>
        <dbReference type="Pfam" id="PF01979"/>
    </source>
</evidence>
<keyword evidence="1" id="KW-1133">Transmembrane helix</keyword>
<keyword evidence="1" id="KW-0472">Membrane</keyword>
<feature type="domain" description="Amidohydrolase-related" evidence="2">
    <location>
        <begin position="1"/>
        <end position="143"/>
    </location>
</feature>
<dbReference type="AlphaFoldDB" id="A0A645FYR2"/>
<reference evidence="3" key="1">
    <citation type="submission" date="2019-08" db="EMBL/GenBank/DDBJ databases">
        <authorList>
            <person name="Kucharzyk K."/>
            <person name="Murdoch R.W."/>
            <person name="Higgins S."/>
            <person name="Loffler F."/>
        </authorList>
    </citation>
    <scope>NUCLEOTIDE SEQUENCE</scope>
</reference>
<dbReference type="InterPro" id="IPR051781">
    <property type="entry name" value="Metallo-dep_Hydrolase"/>
</dbReference>
<dbReference type="SUPFAM" id="SSF51556">
    <property type="entry name" value="Metallo-dependent hydrolases"/>
    <property type="match status" value="1"/>
</dbReference>
<dbReference type="InterPro" id="IPR011059">
    <property type="entry name" value="Metal-dep_hydrolase_composite"/>
</dbReference>
<feature type="transmembrane region" description="Helical" evidence="1">
    <location>
        <begin position="12"/>
        <end position="32"/>
    </location>
</feature>
<evidence type="ECO:0000313" key="3">
    <source>
        <dbReference type="EMBL" id="MPN18769.1"/>
    </source>
</evidence>
<dbReference type="PANTHER" id="PTHR43135:SF3">
    <property type="entry name" value="ALPHA-D-RIBOSE 1-METHYLPHOSPHONATE 5-TRIPHOSPHATE DIPHOSPHATASE"/>
    <property type="match status" value="1"/>
</dbReference>
<gene>
    <name evidence="3" type="ORF">SDC9_166132</name>
</gene>
<dbReference type="Gene3D" id="3.20.20.140">
    <property type="entry name" value="Metal-dependent hydrolases"/>
    <property type="match status" value="1"/>
</dbReference>
<proteinExistence type="predicted"/>
<dbReference type="GO" id="GO:0016810">
    <property type="term" value="F:hydrolase activity, acting on carbon-nitrogen (but not peptide) bonds"/>
    <property type="evidence" value="ECO:0007669"/>
    <property type="project" value="InterPro"/>
</dbReference>
<dbReference type="EMBL" id="VSSQ01066180">
    <property type="protein sequence ID" value="MPN18769.1"/>
    <property type="molecule type" value="Genomic_DNA"/>
</dbReference>
<dbReference type="PANTHER" id="PTHR43135">
    <property type="entry name" value="ALPHA-D-RIBOSE 1-METHYLPHOSPHONATE 5-TRIPHOSPHATE DIPHOSPHATASE"/>
    <property type="match status" value="1"/>
</dbReference>
<organism evidence="3">
    <name type="scientific">bioreactor metagenome</name>
    <dbReference type="NCBI Taxonomy" id="1076179"/>
    <lineage>
        <taxon>unclassified sequences</taxon>
        <taxon>metagenomes</taxon>
        <taxon>ecological metagenomes</taxon>
    </lineage>
</organism>
<sequence>MLEHGTYLVPTIIAANNIIVNGVAAGIPAFMVDKAKQVLERHEWGFRRCMEMGVKICFGTDAATPFNYHGKQTYEFQLMEKFGMSPTNALIAATRTNAQMMRRWADIGSVEAGKFADIIAFKADPTKDSREFMNCAFVMKGGVVYKS</sequence>
<comment type="caution">
    <text evidence="3">The sequence shown here is derived from an EMBL/GenBank/DDBJ whole genome shotgun (WGS) entry which is preliminary data.</text>
</comment>
<accession>A0A645FYR2</accession>
<dbReference type="Pfam" id="PF01979">
    <property type="entry name" value="Amidohydro_1"/>
    <property type="match status" value="1"/>
</dbReference>
<keyword evidence="1" id="KW-0812">Transmembrane</keyword>
<name>A0A645FYR2_9ZZZZ</name>
<dbReference type="Gene3D" id="2.30.40.10">
    <property type="entry name" value="Urease, subunit C, domain 1"/>
    <property type="match status" value="1"/>
</dbReference>
<protein>
    <recommendedName>
        <fullName evidence="2">Amidohydrolase-related domain-containing protein</fullName>
    </recommendedName>
</protein>